<dbReference type="InterPro" id="IPR002213">
    <property type="entry name" value="UDP_glucos_trans"/>
</dbReference>
<name>A0A226EDM1_FOLCA</name>
<keyword evidence="5" id="KW-1185">Reference proteome</keyword>
<reference evidence="4 5" key="1">
    <citation type="submission" date="2015-12" db="EMBL/GenBank/DDBJ databases">
        <title>The genome of Folsomia candida.</title>
        <authorList>
            <person name="Faddeeva A."/>
            <person name="Derks M.F."/>
            <person name="Anvar Y."/>
            <person name="Smit S."/>
            <person name="Van Straalen N."/>
            <person name="Roelofs D."/>
        </authorList>
    </citation>
    <scope>NUCLEOTIDE SEQUENCE [LARGE SCALE GENOMIC DNA]</scope>
    <source>
        <strain evidence="4 5">VU population</strain>
        <tissue evidence="4">Whole body</tissue>
    </source>
</reference>
<dbReference type="SUPFAM" id="SSF53756">
    <property type="entry name" value="UDP-Glycosyltransferase/glycogen phosphorylase"/>
    <property type="match status" value="1"/>
</dbReference>
<organism evidence="4 5">
    <name type="scientific">Folsomia candida</name>
    <name type="common">Springtail</name>
    <dbReference type="NCBI Taxonomy" id="158441"/>
    <lineage>
        <taxon>Eukaryota</taxon>
        <taxon>Metazoa</taxon>
        <taxon>Ecdysozoa</taxon>
        <taxon>Arthropoda</taxon>
        <taxon>Hexapoda</taxon>
        <taxon>Collembola</taxon>
        <taxon>Entomobryomorpha</taxon>
        <taxon>Isotomoidea</taxon>
        <taxon>Isotomidae</taxon>
        <taxon>Proisotominae</taxon>
        <taxon>Folsomia</taxon>
    </lineage>
</organism>
<dbReference type="OrthoDB" id="5835829at2759"/>
<accession>A0A226EDM1</accession>
<dbReference type="Gene3D" id="3.40.50.2000">
    <property type="entry name" value="Glycogen Phosphorylase B"/>
    <property type="match status" value="1"/>
</dbReference>
<dbReference type="STRING" id="158441.A0A226EDM1"/>
<dbReference type="InterPro" id="IPR050271">
    <property type="entry name" value="UDP-glycosyltransferase"/>
</dbReference>
<dbReference type="Proteomes" id="UP000198287">
    <property type="component" value="Unassembled WGS sequence"/>
</dbReference>
<comment type="caution">
    <text evidence="4">The sequence shown here is derived from an EMBL/GenBank/DDBJ whole genome shotgun (WGS) entry which is preliminary data.</text>
</comment>
<gene>
    <name evidence="4" type="ORF">Fcan01_09079</name>
</gene>
<protein>
    <submittedName>
        <fullName evidence="4">UDP-glucuronosyltransferase 2C1</fullName>
    </submittedName>
</protein>
<dbReference type="FunFam" id="3.40.50.2000:FF:000021">
    <property type="entry name" value="UDP-glucuronosyltransferase"/>
    <property type="match status" value="1"/>
</dbReference>
<evidence type="ECO:0000256" key="3">
    <source>
        <dbReference type="ARBA" id="ARBA00022679"/>
    </source>
</evidence>
<dbReference type="EMBL" id="LNIX01000004">
    <property type="protein sequence ID" value="OXA55723.1"/>
    <property type="molecule type" value="Genomic_DNA"/>
</dbReference>
<evidence type="ECO:0000313" key="4">
    <source>
        <dbReference type="EMBL" id="OXA55723.1"/>
    </source>
</evidence>
<evidence type="ECO:0000313" key="5">
    <source>
        <dbReference type="Proteomes" id="UP000198287"/>
    </source>
</evidence>
<dbReference type="Pfam" id="PF00201">
    <property type="entry name" value="UDPGT"/>
    <property type="match status" value="1"/>
</dbReference>
<comment type="similarity">
    <text evidence="1">Belongs to the UDP-glycosyltransferase family.</text>
</comment>
<keyword evidence="2" id="KW-0328">Glycosyltransferase</keyword>
<evidence type="ECO:0000256" key="1">
    <source>
        <dbReference type="ARBA" id="ARBA00009995"/>
    </source>
</evidence>
<proteinExistence type="inferred from homology"/>
<evidence type="ECO:0000256" key="2">
    <source>
        <dbReference type="ARBA" id="ARBA00022676"/>
    </source>
</evidence>
<dbReference type="CDD" id="cd03784">
    <property type="entry name" value="GT1_Gtf-like"/>
    <property type="match status" value="1"/>
</dbReference>
<dbReference type="PANTHER" id="PTHR48043:SF159">
    <property type="entry name" value="EG:EG0003.4 PROTEIN-RELATED"/>
    <property type="match status" value="1"/>
</dbReference>
<dbReference type="GO" id="GO:0008194">
    <property type="term" value="F:UDP-glycosyltransferase activity"/>
    <property type="evidence" value="ECO:0007669"/>
    <property type="project" value="InterPro"/>
</dbReference>
<keyword evidence="3 4" id="KW-0808">Transferase</keyword>
<dbReference type="AlphaFoldDB" id="A0A226EDM1"/>
<sequence length="658" mass="75786">MTKLKSDFEEKLLHKKIGSHLLYVELRCKLVAWWGYYFWEKCDNFDVNDHLKFLPESDFSLHDVRNPEDWNKLINHVTHERIWAKDKPLWEILLMENVTTQRASEQTLLIFRCSHVLCDGQSILNMTGNLFQPEKVHMGQNFQHNVLNLYSQTFDVTQIPPPHQRLHEFPEIFTKTMESMPMHVFKKVKDVYQVDHLSLLLAGVAFAIRQTYLCQGLKVDKQIKVLFTLPLPNHSTKLCNDLMQGYRNCATLLFLLGSILLLLSVQCRNILSVEFFGGKSHVITYLPLLEELARKGDNVTLISPSIGLTKEENIHEIFSIDVATILNEYQIHPFEMTERNEKINFLTLFTNLVPKKCREMYDRHEIQALYNIDFDLIILHYFLNDCSLGFVDRVMSKNGTKSTPTPLVVFSTINAPSSIVQYMTFTQRFVNFGLNQVLDAVRTFYYLPAMEGVYKEKLGLDAPSVGEIFGRASLLLSNGHVSINRPKPNLPNVIQVGGMHSRKAKELPKKIQDFLSSGGDDGFILFSLGTYLPSSAMSPQKRAIFVNVFSRLKQKVIWKYESNDIPDLQKNILLSKYLPQQDLLGHDKIRLFITHCGTGSWEEAIFHGVPQIGIPFFGEQPLNARTAENRGYLVRLDWNELTEERLMEAIQEVISNPK</sequence>
<dbReference type="PANTHER" id="PTHR48043">
    <property type="entry name" value="EG:EG0003.4 PROTEIN-RELATED"/>
    <property type="match status" value="1"/>
</dbReference>